<sequence>MASSPDPLEPVRGFMKSRILLTAAELDVFTALHDGPLSAEQLAEKTGTDLRALSRLLDCLVTFGHLAKEDGAYRLTEEGAVFSARHPESVLPMVLHMNHVWDNWHHLTRTVQEGTNAQRKAPTASGPESLKAFIGAMHVVGRNLAREIARSLDLSPYRSLLDIGGGSGTYTIAFLEENPSMRAVLFDLPDVIPMAQERLAQARLLDRVTLVAGDFYNDELPSGCDLALLSAIIHQNSREENRTLFQKIQRALQPEGGLLIRDHIMDSDRTWPAAGALFAINMLANTAGGDTYTFEEVAEDLKWAGFRHVQWIRKGARMDSLVLATS</sequence>
<dbReference type="Pfam" id="PF08100">
    <property type="entry name" value="Dimerisation"/>
    <property type="match status" value="1"/>
</dbReference>
<evidence type="ECO:0000313" key="7">
    <source>
        <dbReference type="EMBL" id="SMC18050.1"/>
    </source>
</evidence>
<evidence type="ECO:0000259" key="5">
    <source>
        <dbReference type="Pfam" id="PF00891"/>
    </source>
</evidence>
<dbReference type="PROSITE" id="PS51683">
    <property type="entry name" value="SAM_OMT_II"/>
    <property type="match status" value="1"/>
</dbReference>
<dbReference type="AlphaFoldDB" id="A0A1W1X2Q9"/>
<dbReference type="InterPro" id="IPR001077">
    <property type="entry name" value="COMT_C"/>
</dbReference>
<dbReference type="PANTHER" id="PTHR43712">
    <property type="entry name" value="PUTATIVE (AFU_ORTHOLOGUE AFUA_4G14580)-RELATED"/>
    <property type="match status" value="1"/>
</dbReference>
<proteinExistence type="predicted"/>
<gene>
    <name evidence="7" type="ORF">SAMN02746041_00452</name>
</gene>
<dbReference type="InterPro" id="IPR016461">
    <property type="entry name" value="COMT-like"/>
</dbReference>
<accession>A0A1W1X2Q9</accession>
<organism evidence="7 8">
    <name type="scientific">Desulfacinum hydrothermale DSM 13146</name>
    <dbReference type="NCBI Taxonomy" id="1121390"/>
    <lineage>
        <taxon>Bacteria</taxon>
        <taxon>Pseudomonadati</taxon>
        <taxon>Thermodesulfobacteriota</taxon>
        <taxon>Syntrophobacteria</taxon>
        <taxon>Syntrophobacterales</taxon>
        <taxon>Syntrophobacteraceae</taxon>
        <taxon>Desulfacinum</taxon>
    </lineage>
</organism>
<dbReference type="CDD" id="cd02440">
    <property type="entry name" value="AdoMet_MTases"/>
    <property type="match status" value="1"/>
</dbReference>
<reference evidence="7 8" key="1">
    <citation type="submission" date="2017-04" db="EMBL/GenBank/DDBJ databases">
        <authorList>
            <person name="Afonso C.L."/>
            <person name="Miller P.J."/>
            <person name="Scott M.A."/>
            <person name="Spackman E."/>
            <person name="Goraichik I."/>
            <person name="Dimitrov K.M."/>
            <person name="Suarez D.L."/>
            <person name="Swayne D.E."/>
        </authorList>
    </citation>
    <scope>NUCLEOTIDE SEQUENCE [LARGE SCALE GENOMIC DNA]</scope>
    <source>
        <strain evidence="7 8">DSM 13146</strain>
    </source>
</reference>
<feature type="domain" description="O-methyltransferase dimerisation" evidence="6">
    <location>
        <begin position="11"/>
        <end position="82"/>
    </location>
</feature>
<dbReference type="OrthoDB" id="9767938at2"/>
<dbReference type="RefSeq" id="WP_084055904.1">
    <property type="nucleotide sequence ID" value="NZ_FWXF01000001.1"/>
</dbReference>
<name>A0A1W1X2Q9_9BACT</name>
<evidence type="ECO:0000313" key="8">
    <source>
        <dbReference type="Proteomes" id="UP000192783"/>
    </source>
</evidence>
<dbReference type="SUPFAM" id="SSF53335">
    <property type="entry name" value="S-adenosyl-L-methionine-dependent methyltransferases"/>
    <property type="match status" value="1"/>
</dbReference>
<dbReference type="InterPro" id="IPR036390">
    <property type="entry name" value="WH_DNA-bd_sf"/>
</dbReference>
<dbReference type="InterPro" id="IPR029063">
    <property type="entry name" value="SAM-dependent_MTases_sf"/>
</dbReference>
<dbReference type="SUPFAM" id="SSF46785">
    <property type="entry name" value="Winged helix' DNA-binding domain"/>
    <property type="match status" value="1"/>
</dbReference>
<feature type="active site" description="Proton acceptor" evidence="4">
    <location>
        <position position="234"/>
    </location>
</feature>
<evidence type="ECO:0000256" key="3">
    <source>
        <dbReference type="ARBA" id="ARBA00022691"/>
    </source>
</evidence>
<dbReference type="Gene3D" id="3.40.50.150">
    <property type="entry name" value="Vaccinia Virus protein VP39"/>
    <property type="match status" value="1"/>
</dbReference>
<dbReference type="GO" id="GO:0046983">
    <property type="term" value="F:protein dimerization activity"/>
    <property type="evidence" value="ECO:0007669"/>
    <property type="project" value="InterPro"/>
</dbReference>
<dbReference type="PIRSF" id="PIRSF005739">
    <property type="entry name" value="O-mtase"/>
    <property type="match status" value="1"/>
</dbReference>
<dbReference type="Gene3D" id="1.10.10.10">
    <property type="entry name" value="Winged helix-like DNA-binding domain superfamily/Winged helix DNA-binding domain"/>
    <property type="match status" value="1"/>
</dbReference>
<feature type="domain" description="O-methyltransferase C-terminal" evidence="5">
    <location>
        <begin position="104"/>
        <end position="307"/>
    </location>
</feature>
<dbReference type="GO" id="GO:0008171">
    <property type="term" value="F:O-methyltransferase activity"/>
    <property type="evidence" value="ECO:0007669"/>
    <property type="project" value="InterPro"/>
</dbReference>
<dbReference type="InterPro" id="IPR012967">
    <property type="entry name" value="COMT_dimerisation"/>
</dbReference>
<keyword evidence="2" id="KW-0808">Transferase</keyword>
<dbReference type="PANTHER" id="PTHR43712:SF2">
    <property type="entry name" value="O-METHYLTRANSFERASE CICE"/>
    <property type="match status" value="1"/>
</dbReference>
<dbReference type="Proteomes" id="UP000192783">
    <property type="component" value="Unassembled WGS sequence"/>
</dbReference>
<dbReference type="Pfam" id="PF00891">
    <property type="entry name" value="Methyltransf_2"/>
    <property type="match status" value="1"/>
</dbReference>
<dbReference type="InterPro" id="IPR036388">
    <property type="entry name" value="WH-like_DNA-bd_sf"/>
</dbReference>
<dbReference type="GO" id="GO:0032259">
    <property type="term" value="P:methylation"/>
    <property type="evidence" value="ECO:0007669"/>
    <property type="project" value="UniProtKB-KW"/>
</dbReference>
<dbReference type="EMBL" id="FWXF01000001">
    <property type="protein sequence ID" value="SMC18050.1"/>
    <property type="molecule type" value="Genomic_DNA"/>
</dbReference>
<protein>
    <submittedName>
        <fullName evidence="7">Dimerisation domain-containing protein</fullName>
    </submittedName>
</protein>
<dbReference type="STRING" id="1121390.SAMN02746041_00452"/>
<evidence type="ECO:0000256" key="4">
    <source>
        <dbReference type="PIRSR" id="PIRSR005739-1"/>
    </source>
</evidence>
<keyword evidence="1" id="KW-0489">Methyltransferase</keyword>
<keyword evidence="3" id="KW-0949">S-adenosyl-L-methionine</keyword>
<evidence type="ECO:0000256" key="2">
    <source>
        <dbReference type="ARBA" id="ARBA00022679"/>
    </source>
</evidence>
<keyword evidence="8" id="KW-1185">Reference proteome</keyword>
<evidence type="ECO:0000256" key="1">
    <source>
        <dbReference type="ARBA" id="ARBA00022603"/>
    </source>
</evidence>
<evidence type="ECO:0000259" key="6">
    <source>
        <dbReference type="Pfam" id="PF08100"/>
    </source>
</evidence>